<dbReference type="GO" id="GO:0051082">
    <property type="term" value="F:unfolded protein binding"/>
    <property type="evidence" value="ECO:0007669"/>
    <property type="project" value="InterPro"/>
</dbReference>
<keyword evidence="4" id="KW-0143">Chaperone</keyword>
<dbReference type="PIRSF" id="PIRSF005261">
    <property type="entry name" value="Heat_shock_Hsp33"/>
    <property type="match status" value="1"/>
</dbReference>
<evidence type="ECO:0000313" key="7">
    <source>
        <dbReference type="Proteomes" id="UP000824094"/>
    </source>
</evidence>
<evidence type="ECO:0000256" key="2">
    <source>
        <dbReference type="ARBA" id="ARBA00022833"/>
    </source>
</evidence>
<dbReference type="InterPro" id="IPR000397">
    <property type="entry name" value="Heat_shock_Hsp33"/>
</dbReference>
<keyword evidence="3" id="KW-1015">Disulfide bond</keyword>
<dbReference type="Gene3D" id="3.90.1280.10">
    <property type="entry name" value="HSP33 redox switch-like"/>
    <property type="match status" value="1"/>
</dbReference>
<evidence type="ECO:0000313" key="6">
    <source>
        <dbReference type="EMBL" id="HIU60869.1"/>
    </source>
</evidence>
<sequence length="289" mass="31574">MDRIIKGVCFDKKARVSLIDVTEGARKGTQTHDMSPLAAACYARALTVGAYINANLKNKSDRFNLIIEGNGVIGKIYIASEDGDLKGFVEEPHADLPLNNGKLDVENAVGSVGEIIVVKDLGLKEPYIGRSNLVSGNIADDYAEYLLKSEGIHSAVALSEYITKDGIQAAGGIIVEALPDAGEDVIFILEDVMTYFTSLSKMMTERSMEDIADFYFGHLKAEIFPAEPITYGCHCDKKIVGIVRSLGKKEAEDIVREQGALEVSCDYCGRKYRFDEKAIDALFKNGKDN</sequence>
<dbReference type="SUPFAM" id="SSF118352">
    <property type="entry name" value="HSP33 redox switch-like"/>
    <property type="match status" value="1"/>
</dbReference>
<dbReference type="SUPFAM" id="SSF64397">
    <property type="entry name" value="Hsp33 domain"/>
    <property type="match status" value="1"/>
</dbReference>
<keyword evidence="1" id="KW-0963">Cytoplasm</keyword>
<organism evidence="6 7">
    <name type="scientific">Candidatus Stercoripulliclostridium merdigallinarum</name>
    <dbReference type="NCBI Taxonomy" id="2840951"/>
    <lineage>
        <taxon>Bacteria</taxon>
        <taxon>Bacillati</taxon>
        <taxon>Bacillota</taxon>
        <taxon>Clostridia</taxon>
        <taxon>Eubacteriales</taxon>
        <taxon>Candidatus Stercoripulliclostridium</taxon>
    </lineage>
</organism>
<dbReference type="PANTHER" id="PTHR30111">
    <property type="entry name" value="33 KDA CHAPERONIN"/>
    <property type="match status" value="1"/>
</dbReference>
<dbReference type="GO" id="GO:0044183">
    <property type="term" value="F:protein folding chaperone"/>
    <property type="evidence" value="ECO:0007669"/>
    <property type="project" value="TreeGrafter"/>
</dbReference>
<reference evidence="6" key="2">
    <citation type="journal article" date="2021" name="PeerJ">
        <title>Extensive microbial diversity within the chicken gut microbiome revealed by metagenomics and culture.</title>
        <authorList>
            <person name="Gilroy R."/>
            <person name="Ravi A."/>
            <person name="Getino M."/>
            <person name="Pursley I."/>
            <person name="Horton D.L."/>
            <person name="Alikhan N.F."/>
            <person name="Baker D."/>
            <person name="Gharbi K."/>
            <person name="Hall N."/>
            <person name="Watson M."/>
            <person name="Adriaenssens E.M."/>
            <person name="Foster-Nyarko E."/>
            <person name="Jarju S."/>
            <person name="Secka A."/>
            <person name="Antonio M."/>
            <person name="Oren A."/>
            <person name="Chaudhuri R.R."/>
            <person name="La Ragione R."/>
            <person name="Hildebrand F."/>
            <person name="Pallen M.J."/>
        </authorList>
    </citation>
    <scope>NUCLEOTIDE SEQUENCE</scope>
    <source>
        <strain evidence="6">18911</strain>
    </source>
</reference>
<name>A0A9D1MIX2_9FIRM</name>
<evidence type="ECO:0000256" key="3">
    <source>
        <dbReference type="ARBA" id="ARBA00023157"/>
    </source>
</evidence>
<dbReference type="Pfam" id="PF01430">
    <property type="entry name" value="HSP33"/>
    <property type="match status" value="1"/>
</dbReference>
<protein>
    <submittedName>
        <fullName evidence="6">Hsp33 family molecular chaperone HslO</fullName>
    </submittedName>
</protein>
<dbReference type="Gene3D" id="3.55.30.10">
    <property type="entry name" value="Hsp33 domain"/>
    <property type="match status" value="1"/>
</dbReference>
<dbReference type="InterPro" id="IPR016154">
    <property type="entry name" value="Heat_shock_Hsp33_C"/>
</dbReference>
<dbReference type="EMBL" id="DVNF01000165">
    <property type="protein sequence ID" value="HIU60869.1"/>
    <property type="molecule type" value="Genomic_DNA"/>
</dbReference>
<keyword evidence="2" id="KW-0862">Zinc</keyword>
<proteinExistence type="predicted"/>
<evidence type="ECO:0000256" key="5">
    <source>
        <dbReference type="ARBA" id="ARBA00023284"/>
    </source>
</evidence>
<dbReference type="InterPro" id="IPR016153">
    <property type="entry name" value="Heat_shock_Hsp33_N"/>
</dbReference>
<reference evidence="6" key="1">
    <citation type="submission" date="2020-10" db="EMBL/GenBank/DDBJ databases">
        <authorList>
            <person name="Gilroy R."/>
        </authorList>
    </citation>
    <scope>NUCLEOTIDE SEQUENCE</scope>
    <source>
        <strain evidence="6">18911</strain>
    </source>
</reference>
<accession>A0A9D1MIX2</accession>
<dbReference type="AlphaFoldDB" id="A0A9D1MIX2"/>
<dbReference type="PANTHER" id="PTHR30111:SF1">
    <property type="entry name" value="33 KDA CHAPERONIN"/>
    <property type="match status" value="1"/>
</dbReference>
<dbReference type="Proteomes" id="UP000824094">
    <property type="component" value="Unassembled WGS sequence"/>
</dbReference>
<dbReference type="GO" id="GO:0042026">
    <property type="term" value="P:protein refolding"/>
    <property type="evidence" value="ECO:0007669"/>
    <property type="project" value="TreeGrafter"/>
</dbReference>
<evidence type="ECO:0000256" key="4">
    <source>
        <dbReference type="ARBA" id="ARBA00023186"/>
    </source>
</evidence>
<dbReference type="GO" id="GO:0005737">
    <property type="term" value="C:cytoplasm"/>
    <property type="evidence" value="ECO:0007669"/>
    <property type="project" value="InterPro"/>
</dbReference>
<evidence type="ECO:0000256" key="1">
    <source>
        <dbReference type="ARBA" id="ARBA00022490"/>
    </source>
</evidence>
<gene>
    <name evidence="6" type="ORF">IAB05_05705</name>
</gene>
<keyword evidence="5" id="KW-0676">Redox-active center</keyword>
<comment type="caution">
    <text evidence="6">The sequence shown here is derived from an EMBL/GenBank/DDBJ whole genome shotgun (WGS) entry which is preliminary data.</text>
</comment>